<proteinExistence type="predicted"/>
<evidence type="ECO:0000313" key="2">
    <source>
        <dbReference type="Proteomes" id="UP001169217"/>
    </source>
</evidence>
<gene>
    <name evidence="1" type="ORF">CLIM01_06838</name>
</gene>
<name>A0ABQ9PW69_9PEZI</name>
<reference evidence="1" key="1">
    <citation type="submission" date="2023-04" db="EMBL/GenBank/DDBJ databases">
        <title>Colletotrichum limetticola genome sequence.</title>
        <authorList>
            <person name="Baroncelli R."/>
        </authorList>
    </citation>
    <scope>NUCLEOTIDE SEQUENCE</scope>
    <source>
        <strain evidence="1">KLA-Anderson</strain>
    </source>
</reference>
<dbReference type="EMBL" id="JARUPT010000190">
    <property type="protein sequence ID" value="KAK0375794.1"/>
    <property type="molecule type" value="Genomic_DNA"/>
</dbReference>
<evidence type="ECO:0000313" key="1">
    <source>
        <dbReference type="EMBL" id="KAK0375794.1"/>
    </source>
</evidence>
<keyword evidence="2" id="KW-1185">Reference proteome</keyword>
<organism evidence="1 2">
    <name type="scientific">Colletotrichum limetticola</name>
    <dbReference type="NCBI Taxonomy" id="1209924"/>
    <lineage>
        <taxon>Eukaryota</taxon>
        <taxon>Fungi</taxon>
        <taxon>Dikarya</taxon>
        <taxon>Ascomycota</taxon>
        <taxon>Pezizomycotina</taxon>
        <taxon>Sordariomycetes</taxon>
        <taxon>Hypocreomycetidae</taxon>
        <taxon>Glomerellales</taxon>
        <taxon>Glomerellaceae</taxon>
        <taxon>Colletotrichum</taxon>
        <taxon>Colletotrichum acutatum species complex</taxon>
    </lineage>
</organism>
<dbReference type="Proteomes" id="UP001169217">
    <property type="component" value="Unassembled WGS sequence"/>
</dbReference>
<accession>A0ABQ9PW69</accession>
<sequence>MLTISGSRCTWDKSVSSVYSPNGSNRVGNMTWLQNGARRWLNLCRSLTGAVKGKSPMKNTIRESCREVDEMHDYSHWCRLCRQSQAVLSRHGSGGRFLSGVSLPAFTVWRIGFGHCVWSSDRSFVFLLFLNLPFFHFRSLKIGLWGSKDGGEGGEEGLYELD</sequence>
<comment type="caution">
    <text evidence="1">The sequence shown here is derived from an EMBL/GenBank/DDBJ whole genome shotgun (WGS) entry which is preliminary data.</text>
</comment>
<protein>
    <submittedName>
        <fullName evidence="1">Uncharacterized protein</fullName>
    </submittedName>
</protein>